<keyword evidence="1" id="KW-0732">Signal</keyword>
<name>A0A239Q096_9PROT</name>
<protein>
    <submittedName>
        <fullName evidence="3">Protein-disulfide isomerase</fullName>
    </submittedName>
</protein>
<accession>A0A239Q096</accession>
<gene>
    <name evidence="3" type="ORF">SAMN06297382_2990</name>
</gene>
<feature type="signal peptide" evidence="1">
    <location>
        <begin position="1"/>
        <end position="33"/>
    </location>
</feature>
<dbReference type="Pfam" id="PF01323">
    <property type="entry name" value="DSBA"/>
    <property type="match status" value="1"/>
</dbReference>
<keyword evidence="3" id="KW-0413">Isomerase</keyword>
<dbReference type="AlphaFoldDB" id="A0A239Q096"/>
<dbReference type="PANTHER" id="PTHR35272">
    <property type="entry name" value="THIOL:DISULFIDE INTERCHANGE PROTEIN DSBC-RELATED"/>
    <property type="match status" value="1"/>
</dbReference>
<dbReference type="PANTHER" id="PTHR35272:SF3">
    <property type="entry name" value="THIOL:DISULFIDE INTERCHANGE PROTEIN DSBC"/>
    <property type="match status" value="1"/>
</dbReference>
<feature type="chain" id="PRO_5013235384" evidence="1">
    <location>
        <begin position="34"/>
        <end position="275"/>
    </location>
</feature>
<dbReference type="Gene3D" id="3.40.30.10">
    <property type="entry name" value="Glutaredoxin"/>
    <property type="match status" value="1"/>
</dbReference>
<dbReference type="GO" id="GO:0016491">
    <property type="term" value="F:oxidoreductase activity"/>
    <property type="evidence" value="ECO:0007669"/>
    <property type="project" value="InterPro"/>
</dbReference>
<dbReference type="RefSeq" id="WP_089413407.1">
    <property type="nucleotide sequence ID" value="NZ_FZQA01000011.1"/>
</dbReference>
<dbReference type="Proteomes" id="UP000198346">
    <property type="component" value="Unassembled WGS sequence"/>
</dbReference>
<dbReference type="InterPro" id="IPR051470">
    <property type="entry name" value="Thiol:disulfide_interchange"/>
</dbReference>
<dbReference type="InterPro" id="IPR041205">
    <property type="entry name" value="ScsC_N"/>
</dbReference>
<reference evidence="3 4" key="1">
    <citation type="submission" date="2017-07" db="EMBL/GenBank/DDBJ databases">
        <authorList>
            <person name="Sun Z.S."/>
            <person name="Albrecht U."/>
            <person name="Echele G."/>
            <person name="Lee C.C."/>
        </authorList>
    </citation>
    <scope>NUCLEOTIDE SEQUENCE [LARGE SCALE GENOMIC DNA]</scope>
    <source>
        <strain evidence="3 4">CGMCC 1.12710</strain>
    </source>
</reference>
<feature type="domain" description="Thioredoxin" evidence="2">
    <location>
        <begin position="69"/>
        <end position="273"/>
    </location>
</feature>
<dbReference type="EMBL" id="FZQA01000011">
    <property type="protein sequence ID" value="SNT75925.1"/>
    <property type="molecule type" value="Genomic_DNA"/>
</dbReference>
<dbReference type="Pfam" id="PF18312">
    <property type="entry name" value="ScsC_N"/>
    <property type="match status" value="1"/>
</dbReference>
<proteinExistence type="predicted"/>
<dbReference type="OrthoDB" id="9780147at2"/>
<dbReference type="GO" id="GO:0016853">
    <property type="term" value="F:isomerase activity"/>
    <property type="evidence" value="ECO:0007669"/>
    <property type="project" value="UniProtKB-KW"/>
</dbReference>
<evidence type="ECO:0000313" key="3">
    <source>
        <dbReference type="EMBL" id="SNT75925.1"/>
    </source>
</evidence>
<sequence>MRQRVSLNVKIAVGAALLGAVGLGATIAAFSNAQPDRSAAEGPRGDVFSEAEEAEIRAIVRAYLLENPEVLIDSLNAYSERQRADAEARAEEAAKANLAALLNERHGYAAGAAPEKAKVAVIELFDYHCSFCKRAAGMVRELTRNDPAVKVVFRDLPILREESEYAARVALAARAQGKFEDLHFAFMAASGVLTRERVDAIAREAGVDMTALETALKDPALDQALAETDRIARDMLVDGTPTFIVAALDGSYVEVIPGLREDALREAIKKAKKGG</sequence>
<organism evidence="3 4">
    <name type="scientific">Amphiplicatus metriothermophilus</name>
    <dbReference type="NCBI Taxonomy" id="1519374"/>
    <lineage>
        <taxon>Bacteria</taxon>
        <taxon>Pseudomonadati</taxon>
        <taxon>Pseudomonadota</taxon>
        <taxon>Alphaproteobacteria</taxon>
        <taxon>Parvularculales</taxon>
        <taxon>Parvularculaceae</taxon>
        <taxon>Amphiplicatus</taxon>
    </lineage>
</organism>
<dbReference type="InterPro" id="IPR036249">
    <property type="entry name" value="Thioredoxin-like_sf"/>
</dbReference>
<evidence type="ECO:0000256" key="1">
    <source>
        <dbReference type="SAM" id="SignalP"/>
    </source>
</evidence>
<dbReference type="SUPFAM" id="SSF52833">
    <property type="entry name" value="Thioredoxin-like"/>
    <property type="match status" value="1"/>
</dbReference>
<dbReference type="InterPro" id="IPR013766">
    <property type="entry name" value="Thioredoxin_domain"/>
</dbReference>
<dbReference type="InterPro" id="IPR001853">
    <property type="entry name" value="DSBA-like_thioredoxin_dom"/>
</dbReference>
<keyword evidence="4" id="KW-1185">Reference proteome</keyword>
<dbReference type="PROSITE" id="PS51352">
    <property type="entry name" value="THIOREDOXIN_2"/>
    <property type="match status" value="1"/>
</dbReference>
<evidence type="ECO:0000259" key="2">
    <source>
        <dbReference type="PROSITE" id="PS51352"/>
    </source>
</evidence>
<evidence type="ECO:0000313" key="4">
    <source>
        <dbReference type="Proteomes" id="UP000198346"/>
    </source>
</evidence>